<feature type="compositionally biased region" description="Basic and acidic residues" evidence="1">
    <location>
        <begin position="56"/>
        <end position="78"/>
    </location>
</feature>
<keyword evidence="3" id="KW-1185">Reference proteome</keyword>
<dbReference type="Proteomes" id="UP001164020">
    <property type="component" value="Chromosome"/>
</dbReference>
<accession>A0ABY7BUI5</accession>
<organism evidence="2 3">
    <name type="scientific">Jiella pelagia</name>
    <dbReference type="NCBI Taxonomy" id="2986949"/>
    <lineage>
        <taxon>Bacteria</taxon>
        <taxon>Pseudomonadati</taxon>
        <taxon>Pseudomonadota</taxon>
        <taxon>Alphaproteobacteria</taxon>
        <taxon>Hyphomicrobiales</taxon>
        <taxon>Aurantimonadaceae</taxon>
        <taxon>Jiella</taxon>
    </lineage>
</organism>
<evidence type="ECO:0000256" key="1">
    <source>
        <dbReference type="SAM" id="MobiDB-lite"/>
    </source>
</evidence>
<evidence type="ECO:0000313" key="3">
    <source>
        <dbReference type="Proteomes" id="UP001164020"/>
    </source>
</evidence>
<reference evidence="2" key="1">
    <citation type="submission" date="2022-12" db="EMBL/GenBank/DDBJ databases">
        <title>Jiella pelagia sp. nov., isolated from phosphonate enriched culture of Northwest Pacific surface seawater.</title>
        <authorList>
            <person name="Shin D.Y."/>
            <person name="Hwang C.Y."/>
        </authorList>
    </citation>
    <scope>NUCLEOTIDE SEQUENCE</scope>
    <source>
        <strain evidence="2">HL-NP1</strain>
    </source>
</reference>
<dbReference type="EMBL" id="CP114029">
    <property type="protein sequence ID" value="WAP67248.1"/>
    <property type="molecule type" value="Genomic_DNA"/>
</dbReference>
<sequence length="78" mass="8589">MPSTINSERYPMAKEHSSVFQARADDADDEMKAASLVSVKGRFESARDAWQGLADGAREREGEEAKMADLKAARSEVE</sequence>
<feature type="region of interest" description="Disordered" evidence="1">
    <location>
        <begin position="55"/>
        <end position="78"/>
    </location>
</feature>
<gene>
    <name evidence="2" type="ORF">OH818_16875</name>
</gene>
<name>A0ABY7BUI5_9HYPH</name>
<evidence type="ECO:0000313" key="2">
    <source>
        <dbReference type="EMBL" id="WAP67248.1"/>
    </source>
</evidence>
<dbReference type="RefSeq" id="WP_268879700.1">
    <property type="nucleotide sequence ID" value="NZ_CP114029.1"/>
</dbReference>
<protein>
    <submittedName>
        <fullName evidence="2">Uncharacterized protein</fullName>
    </submittedName>
</protein>
<proteinExistence type="predicted"/>